<proteinExistence type="inferred from homology"/>
<organism evidence="15 16">
    <name type="scientific">Ferrimonas gelatinilytica</name>
    <dbReference type="NCBI Taxonomy" id="1255257"/>
    <lineage>
        <taxon>Bacteria</taxon>
        <taxon>Pseudomonadati</taxon>
        <taxon>Pseudomonadota</taxon>
        <taxon>Gammaproteobacteria</taxon>
        <taxon>Alteromonadales</taxon>
        <taxon>Ferrimonadaceae</taxon>
        <taxon>Ferrimonas</taxon>
    </lineage>
</organism>
<dbReference type="RefSeq" id="WP_345317911.1">
    <property type="nucleotide sequence ID" value="NZ_BAABLF010000030.1"/>
</dbReference>
<keyword evidence="6 12" id="KW-0732">Signal</keyword>
<comment type="subunit">
    <text evidence="10">Interacts with TamB to form the translocation and assembly module (TAM).</text>
</comment>
<evidence type="ECO:0000256" key="4">
    <source>
        <dbReference type="ARBA" id="ARBA00022452"/>
    </source>
</evidence>
<gene>
    <name evidence="15" type="ORF">GCM10025772_29190</name>
</gene>
<evidence type="ECO:0000256" key="8">
    <source>
        <dbReference type="ARBA" id="ARBA00023237"/>
    </source>
</evidence>
<evidence type="ECO:0000256" key="3">
    <source>
        <dbReference type="ARBA" id="ARBA00015419"/>
    </source>
</evidence>
<evidence type="ECO:0000256" key="7">
    <source>
        <dbReference type="ARBA" id="ARBA00023136"/>
    </source>
</evidence>
<evidence type="ECO:0000313" key="16">
    <source>
        <dbReference type="Proteomes" id="UP001501600"/>
    </source>
</evidence>
<protein>
    <recommendedName>
        <fullName evidence="3">Translocation and assembly module subunit TamA</fullName>
    </recommendedName>
    <alternativeName>
        <fullName evidence="9">Autotransporter assembly factor TamA</fullName>
    </alternativeName>
</protein>
<dbReference type="InterPro" id="IPR035243">
    <property type="entry name" value="TamA_POTRA_Dom_1"/>
</dbReference>
<evidence type="ECO:0000313" key="15">
    <source>
        <dbReference type="EMBL" id="GAA5194977.1"/>
    </source>
</evidence>
<evidence type="ECO:0000256" key="5">
    <source>
        <dbReference type="ARBA" id="ARBA00022692"/>
    </source>
</evidence>
<accession>A0ABP9SGQ5</accession>
<name>A0ABP9SGQ5_9GAMM</name>
<evidence type="ECO:0000259" key="14">
    <source>
        <dbReference type="Pfam" id="PF17243"/>
    </source>
</evidence>
<dbReference type="Pfam" id="PF17243">
    <property type="entry name" value="POTRA_TamA_1"/>
    <property type="match status" value="1"/>
</dbReference>
<feature type="signal peptide" evidence="12">
    <location>
        <begin position="1"/>
        <end position="20"/>
    </location>
</feature>
<feature type="chain" id="PRO_5046106972" description="Translocation and assembly module subunit TamA" evidence="12">
    <location>
        <begin position="21"/>
        <end position="611"/>
    </location>
</feature>
<keyword evidence="7" id="KW-0472">Membrane</keyword>
<feature type="domain" description="TamA POTRA" evidence="14">
    <location>
        <begin position="52"/>
        <end position="122"/>
    </location>
</feature>
<comment type="similarity">
    <text evidence="2">Belongs to the TamA family.</text>
</comment>
<dbReference type="InterPro" id="IPR000184">
    <property type="entry name" value="Bac_surfAg_D15"/>
</dbReference>
<keyword evidence="8" id="KW-0998">Cell outer membrane</keyword>
<dbReference type="Gene3D" id="3.10.20.310">
    <property type="entry name" value="membrane protein fhac"/>
    <property type="match status" value="3"/>
</dbReference>
<evidence type="ECO:0000256" key="9">
    <source>
        <dbReference type="ARBA" id="ARBA00033063"/>
    </source>
</evidence>
<reference evidence="16" key="1">
    <citation type="journal article" date="2019" name="Int. J. Syst. Evol. Microbiol.">
        <title>The Global Catalogue of Microorganisms (GCM) 10K type strain sequencing project: providing services to taxonomists for standard genome sequencing and annotation.</title>
        <authorList>
            <consortium name="The Broad Institute Genomics Platform"/>
            <consortium name="The Broad Institute Genome Sequencing Center for Infectious Disease"/>
            <person name="Wu L."/>
            <person name="Ma J."/>
        </authorList>
    </citation>
    <scope>NUCLEOTIDE SEQUENCE [LARGE SCALE GENOMIC DNA]</scope>
    <source>
        <strain evidence="16">JCM 18720</strain>
    </source>
</reference>
<evidence type="ECO:0000256" key="1">
    <source>
        <dbReference type="ARBA" id="ARBA00004442"/>
    </source>
</evidence>
<keyword evidence="16" id="KW-1185">Reference proteome</keyword>
<dbReference type="EMBL" id="BAABLF010000030">
    <property type="protein sequence ID" value="GAA5194977.1"/>
    <property type="molecule type" value="Genomic_DNA"/>
</dbReference>
<sequence>MPLRLVIVALSLLCAPLGAAEPETRPSDDPAVSTQQEATPPESAKKSGGLKLKLEGVSGAVADNIRAHLSPLPTTPRERASFLFSFEDDVQKALQSLGYYQGTLDYTLDQGKKDWTLNLTVSAGEPVRLSEVIVMVTGEARDDRAFRRELDRLPLGPGDRLHHGLYEEIKSTLVSLGLVRGYFQGQLQQNRLEVDRDNNTANLILLYDSGPRYRLGEVDFWASELEPDLLEKMVPFEPGTPYDSDQIAELTNGLLGSGYFRTVKVLPHPDEAVDGLVPVEVGITPPPRHSFEVGVGYATDTQGRISLVWRTPVVNRYGHSQETKAEIAQINPKLGFEYIIPLRHPIKDQLQFRASVGKEEFGDIDSTQYQTSIGRKTTTRNGWIRTAFIRYLRETWEQAELSPQASYVLPGVTFSKTRRSGPQLDPSRGFRQQYRFEFGDPTLLSEQRIVRLRAQYRMVNSPRPRHRISSRLDLGLNMINDDDLLELAPSLRFFAGGDQSIRGFAYQTLGPKVDIANDDGSISTINVGGRYLMVGSVEYQYYVTNSWRVAAFVDSGNAFDVYDSEAFEIITSVGAGVHWISPIGPVRIDVGYGMSEDNPPWRLHITIGAEL</sequence>
<evidence type="ECO:0000256" key="2">
    <source>
        <dbReference type="ARBA" id="ARBA00010248"/>
    </source>
</evidence>
<evidence type="ECO:0000259" key="13">
    <source>
        <dbReference type="Pfam" id="PF01103"/>
    </source>
</evidence>
<comment type="subcellular location">
    <subcellularLocation>
        <location evidence="1">Cell outer membrane</location>
    </subcellularLocation>
</comment>
<keyword evidence="4" id="KW-1134">Transmembrane beta strand</keyword>
<dbReference type="InterPro" id="IPR039910">
    <property type="entry name" value="D15-like"/>
</dbReference>
<dbReference type="PANTHER" id="PTHR12815">
    <property type="entry name" value="SORTING AND ASSEMBLY MACHINERY SAMM50 PROTEIN FAMILY MEMBER"/>
    <property type="match status" value="1"/>
</dbReference>
<evidence type="ECO:0000256" key="10">
    <source>
        <dbReference type="ARBA" id="ARBA00093548"/>
    </source>
</evidence>
<evidence type="ECO:0000256" key="12">
    <source>
        <dbReference type="SAM" id="SignalP"/>
    </source>
</evidence>
<evidence type="ECO:0000256" key="6">
    <source>
        <dbReference type="ARBA" id="ARBA00022729"/>
    </source>
</evidence>
<keyword evidence="5" id="KW-0812">Transmembrane</keyword>
<feature type="region of interest" description="Disordered" evidence="11">
    <location>
        <begin position="20"/>
        <end position="48"/>
    </location>
</feature>
<dbReference type="Gene3D" id="2.40.160.50">
    <property type="entry name" value="membrane protein fhac: a member of the omp85/tpsb transporter family"/>
    <property type="match status" value="1"/>
</dbReference>
<comment type="caution">
    <text evidence="15">The sequence shown here is derived from an EMBL/GenBank/DDBJ whole genome shotgun (WGS) entry which is preliminary data.</text>
</comment>
<dbReference type="PANTHER" id="PTHR12815:SF47">
    <property type="entry name" value="TRANSLOCATION AND ASSEMBLY MODULE SUBUNIT TAMA"/>
    <property type="match status" value="1"/>
</dbReference>
<feature type="domain" description="Bacterial surface antigen (D15)" evidence="13">
    <location>
        <begin position="423"/>
        <end position="608"/>
    </location>
</feature>
<dbReference type="Proteomes" id="UP001501600">
    <property type="component" value="Unassembled WGS sequence"/>
</dbReference>
<evidence type="ECO:0000256" key="11">
    <source>
        <dbReference type="SAM" id="MobiDB-lite"/>
    </source>
</evidence>
<dbReference type="Pfam" id="PF01103">
    <property type="entry name" value="Omp85"/>
    <property type="match status" value="1"/>
</dbReference>